<evidence type="ECO:0000256" key="4">
    <source>
        <dbReference type="ARBA" id="ARBA00013229"/>
    </source>
</evidence>
<accession>A0AAV8SK65</accession>
<keyword evidence="13" id="KW-1133">Transmembrane helix</keyword>
<evidence type="ECO:0000256" key="5">
    <source>
        <dbReference type="ARBA" id="ARBA00022512"/>
    </source>
</evidence>
<dbReference type="EC" id="3.1.1.11" evidence="4 12"/>
<evidence type="ECO:0000256" key="2">
    <source>
        <dbReference type="ARBA" id="ARBA00005184"/>
    </source>
</evidence>
<dbReference type="InterPro" id="IPR000070">
    <property type="entry name" value="Pectinesterase_cat"/>
</dbReference>
<evidence type="ECO:0000313" key="15">
    <source>
        <dbReference type="EMBL" id="KAJ8752607.1"/>
    </source>
</evidence>
<keyword evidence="16" id="KW-1185">Reference proteome</keyword>
<evidence type="ECO:0000256" key="9">
    <source>
        <dbReference type="ARBA" id="ARBA00023085"/>
    </source>
</evidence>
<dbReference type="InterPro" id="IPR012334">
    <property type="entry name" value="Pectin_lyas_fold"/>
</dbReference>
<organism evidence="15 16">
    <name type="scientific">Erythroxylum novogranatense</name>
    <dbReference type="NCBI Taxonomy" id="1862640"/>
    <lineage>
        <taxon>Eukaryota</taxon>
        <taxon>Viridiplantae</taxon>
        <taxon>Streptophyta</taxon>
        <taxon>Embryophyta</taxon>
        <taxon>Tracheophyta</taxon>
        <taxon>Spermatophyta</taxon>
        <taxon>Magnoliopsida</taxon>
        <taxon>eudicotyledons</taxon>
        <taxon>Gunneridae</taxon>
        <taxon>Pentapetalae</taxon>
        <taxon>rosids</taxon>
        <taxon>fabids</taxon>
        <taxon>Malpighiales</taxon>
        <taxon>Erythroxylaceae</taxon>
        <taxon>Erythroxylum</taxon>
    </lineage>
</organism>
<feature type="domain" description="Pectinesterase catalytic" evidence="14">
    <location>
        <begin position="100"/>
        <end position="381"/>
    </location>
</feature>
<sequence length="391" mass="42473">MTTSKTKDGTRKSPRPPNLSICTCIYISSFRAKLIQRRKQQSYITGHAQYGYKVALLGVTLIAILISMTTVSSDDATPIPADPAQLEAWFNENIKPLPAHGSGEFKTVTEAVNSVPADNKQRVIIDIGPGIYKEKITVERNKPFITFYGAPGNVPTLSFDGTAAKYGTVYSATLQVDAPFFTAANLIIENTAPKPDGVSKGAQALAMRIGGDMATFYNVRFLGFQDTLCDDRGRHFFKDCYIEGTVDFIFGSGKSIYLNTELYAKADEGMTVIAAHARSSQAEDTGFSFVHCKVTGKGSGAMLGRAWTEMPKVVFAYTTMSEVVDPAGWSNNNHPDRDAKVYFAEYKSSGAGGGAPTRAPFTKQLSDEEVKIFISLGFIEGSTWVLPPPKV</sequence>
<dbReference type="FunFam" id="2.160.20.10:FF:000008">
    <property type="entry name" value="Pectinesterase"/>
    <property type="match status" value="1"/>
</dbReference>
<feature type="active site" evidence="11">
    <location>
        <position position="247"/>
    </location>
</feature>
<protein>
    <recommendedName>
        <fullName evidence="4 12">Pectinesterase</fullName>
        <ecNumber evidence="4 12">3.1.1.11</ecNumber>
    </recommendedName>
</protein>
<dbReference type="PANTHER" id="PTHR31321">
    <property type="entry name" value="ACYL-COA THIOESTER HYDROLASE YBHC-RELATED"/>
    <property type="match status" value="1"/>
</dbReference>
<dbReference type="InterPro" id="IPR033131">
    <property type="entry name" value="Pectinesterase_Asp_AS"/>
</dbReference>
<feature type="transmembrane region" description="Helical" evidence="13">
    <location>
        <begin position="54"/>
        <end position="71"/>
    </location>
</feature>
<gene>
    <name evidence="15" type="ORF">K2173_005496</name>
</gene>
<evidence type="ECO:0000256" key="11">
    <source>
        <dbReference type="PROSITE-ProRule" id="PRU10040"/>
    </source>
</evidence>
<keyword evidence="7" id="KW-0732">Signal</keyword>
<dbReference type="Proteomes" id="UP001159364">
    <property type="component" value="Linkage Group LG10"/>
</dbReference>
<dbReference type="GO" id="GO:0030599">
    <property type="term" value="F:pectinesterase activity"/>
    <property type="evidence" value="ECO:0007669"/>
    <property type="project" value="UniProtKB-UniRule"/>
</dbReference>
<evidence type="ECO:0000256" key="10">
    <source>
        <dbReference type="ARBA" id="ARBA00047928"/>
    </source>
</evidence>
<reference evidence="15 16" key="1">
    <citation type="submission" date="2021-09" db="EMBL/GenBank/DDBJ databases">
        <title>Genomic insights and catalytic innovation underlie evolution of tropane alkaloids biosynthesis.</title>
        <authorList>
            <person name="Wang Y.-J."/>
            <person name="Tian T."/>
            <person name="Huang J.-P."/>
            <person name="Huang S.-X."/>
        </authorList>
    </citation>
    <scope>NUCLEOTIDE SEQUENCE [LARGE SCALE GENOMIC DNA]</scope>
    <source>
        <strain evidence="15">KIB-2018</strain>
        <tissue evidence="15">Leaf</tissue>
    </source>
</reference>
<evidence type="ECO:0000256" key="1">
    <source>
        <dbReference type="ARBA" id="ARBA00004191"/>
    </source>
</evidence>
<dbReference type="GO" id="GO:0042545">
    <property type="term" value="P:cell wall modification"/>
    <property type="evidence" value="ECO:0007669"/>
    <property type="project" value="UniProtKB-UniRule"/>
</dbReference>
<dbReference type="GO" id="GO:0045490">
    <property type="term" value="P:pectin catabolic process"/>
    <property type="evidence" value="ECO:0007669"/>
    <property type="project" value="UniProtKB-UniRule"/>
</dbReference>
<comment type="subcellular location">
    <subcellularLocation>
        <location evidence="1">Secreted</location>
        <location evidence="1">Cell wall</location>
    </subcellularLocation>
</comment>
<evidence type="ECO:0000256" key="3">
    <source>
        <dbReference type="ARBA" id="ARBA00008891"/>
    </source>
</evidence>
<evidence type="ECO:0000259" key="14">
    <source>
        <dbReference type="Pfam" id="PF01095"/>
    </source>
</evidence>
<comment type="pathway">
    <text evidence="2 12">Glycan metabolism; pectin degradation; 2-dehydro-3-deoxy-D-gluconate from pectin: step 1/5.</text>
</comment>
<proteinExistence type="inferred from homology"/>
<evidence type="ECO:0000313" key="16">
    <source>
        <dbReference type="Proteomes" id="UP001159364"/>
    </source>
</evidence>
<dbReference type="Pfam" id="PF01095">
    <property type="entry name" value="Pectinesterase"/>
    <property type="match status" value="1"/>
</dbReference>
<comment type="catalytic activity">
    <reaction evidence="10 12">
        <text>[(1-&gt;4)-alpha-D-galacturonosyl methyl ester](n) + n H2O = [(1-&gt;4)-alpha-D-galacturonosyl](n) + n methanol + n H(+)</text>
        <dbReference type="Rhea" id="RHEA:22380"/>
        <dbReference type="Rhea" id="RHEA-COMP:14570"/>
        <dbReference type="Rhea" id="RHEA-COMP:14573"/>
        <dbReference type="ChEBI" id="CHEBI:15377"/>
        <dbReference type="ChEBI" id="CHEBI:15378"/>
        <dbReference type="ChEBI" id="CHEBI:17790"/>
        <dbReference type="ChEBI" id="CHEBI:140522"/>
        <dbReference type="ChEBI" id="CHEBI:140523"/>
        <dbReference type="EC" id="3.1.1.11"/>
    </reaction>
</comment>
<name>A0AAV8SK65_9ROSI</name>
<keyword evidence="8 12" id="KW-0378">Hydrolase</keyword>
<evidence type="ECO:0000256" key="12">
    <source>
        <dbReference type="RuleBase" id="RU000589"/>
    </source>
</evidence>
<dbReference type="Gene3D" id="2.160.20.10">
    <property type="entry name" value="Single-stranded right-handed beta-helix, Pectin lyase-like"/>
    <property type="match status" value="1"/>
</dbReference>
<dbReference type="InterPro" id="IPR011050">
    <property type="entry name" value="Pectin_lyase_fold/virulence"/>
</dbReference>
<evidence type="ECO:0000256" key="6">
    <source>
        <dbReference type="ARBA" id="ARBA00022525"/>
    </source>
</evidence>
<evidence type="ECO:0000256" key="13">
    <source>
        <dbReference type="SAM" id="Phobius"/>
    </source>
</evidence>
<keyword evidence="6" id="KW-0964">Secreted</keyword>
<comment type="caution">
    <text evidence="15">The sequence shown here is derived from an EMBL/GenBank/DDBJ whole genome shotgun (WGS) entry which is preliminary data.</text>
</comment>
<dbReference type="SUPFAM" id="SSF51126">
    <property type="entry name" value="Pectin lyase-like"/>
    <property type="match status" value="1"/>
</dbReference>
<comment type="similarity">
    <text evidence="3">Belongs to the pectinesterase family.</text>
</comment>
<evidence type="ECO:0000256" key="8">
    <source>
        <dbReference type="ARBA" id="ARBA00022801"/>
    </source>
</evidence>
<dbReference type="AlphaFoldDB" id="A0AAV8SK65"/>
<keyword evidence="9 12" id="KW-0063">Aspartyl esterase</keyword>
<dbReference type="EMBL" id="JAIWQS010000010">
    <property type="protein sequence ID" value="KAJ8752607.1"/>
    <property type="molecule type" value="Genomic_DNA"/>
</dbReference>
<evidence type="ECO:0000256" key="7">
    <source>
        <dbReference type="ARBA" id="ARBA00022729"/>
    </source>
</evidence>
<keyword evidence="13" id="KW-0812">Transmembrane</keyword>
<dbReference type="PROSITE" id="PS00503">
    <property type="entry name" value="PECTINESTERASE_2"/>
    <property type="match status" value="1"/>
</dbReference>
<keyword evidence="13" id="KW-0472">Membrane</keyword>
<dbReference type="PANTHER" id="PTHR31321:SF87">
    <property type="entry name" value="PECTINESTERASE 63-RELATED"/>
    <property type="match status" value="1"/>
</dbReference>
<keyword evidence="5" id="KW-0134">Cell wall</keyword>